<gene>
    <name evidence="2" type="ORF">KC19_10G008400</name>
</gene>
<reference evidence="2" key="1">
    <citation type="submission" date="2020-06" db="EMBL/GenBank/DDBJ databases">
        <title>WGS assembly of Ceratodon purpureus strain R40.</title>
        <authorList>
            <person name="Carey S.B."/>
            <person name="Jenkins J."/>
            <person name="Shu S."/>
            <person name="Lovell J.T."/>
            <person name="Sreedasyam A."/>
            <person name="Maumus F."/>
            <person name="Tiley G.P."/>
            <person name="Fernandez-Pozo N."/>
            <person name="Barry K."/>
            <person name="Chen C."/>
            <person name="Wang M."/>
            <person name="Lipzen A."/>
            <person name="Daum C."/>
            <person name="Saski C.A."/>
            <person name="Payton A.C."/>
            <person name="Mcbreen J.C."/>
            <person name="Conrad R.E."/>
            <person name="Kollar L.M."/>
            <person name="Olsson S."/>
            <person name="Huttunen S."/>
            <person name="Landis J.B."/>
            <person name="Wickett N.J."/>
            <person name="Johnson M.G."/>
            <person name="Rensing S.A."/>
            <person name="Grimwood J."/>
            <person name="Schmutz J."/>
            <person name="Mcdaniel S.F."/>
        </authorList>
    </citation>
    <scope>NUCLEOTIDE SEQUENCE</scope>
    <source>
        <strain evidence="2">R40</strain>
    </source>
</reference>
<proteinExistence type="predicted"/>
<sequence>MKNQLSCAIRKQVIPRFSHSQATLLRSMFHSGRAEHHTPDYSNLLQHSPINKFRNNLKVTELNHCKPTELRHSQKYAPHTCLRRTSRKIAPIASSTANLDAPQSRTPPDSQHL</sequence>
<evidence type="ECO:0000256" key="1">
    <source>
        <dbReference type="SAM" id="MobiDB-lite"/>
    </source>
</evidence>
<protein>
    <submittedName>
        <fullName evidence="2">Uncharacterized protein</fullName>
    </submittedName>
</protein>
<name>A0A8T0GM89_CERPU</name>
<dbReference type="AlphaFoldDB" id="A0A8T0GM89"/>
<comment type="caution">
    <text evidence="2">The sequence shown here is derived from an EMBL/GenBank/DDBJ whole genome shotgun (WGS) entry which is preliminary data.</text>
</comment>
<feature type="compositionally biased region" description="Polar residues" evidence="1">
    <location>
        <begin position="93"/>
        <end position="113"/>
    </location>
</feature>
<evidence type="ECO:0000313" key="3">
    <source>
        <dbReference type="Proteomes" id="UP000822688"/>
    </source>
</evidence>
<dbReference type="Proteomes" id="UP000822688">
    <property type="component" value="Chromosome 10"/>
</dbReference>
<dbReference type="EMBL" id="CM026431">
    <property type="protein sequence ID" value="KAG0558152.1"/>
    <property type="molecule type" value="Genomic_DNA"/>
</dbReference>
<feature type="region of interest" description="Disordered" evidence="1">
    <location>
        <begin position="87"/>
        <end position="113"/>
    </location>
</feature>
<keyword evidence="3" id="KW-1185">Reference proteome</keyword>
<accession>A0A8T0GM89</accession>
<evidence type="ECO:0000313" key="2">
    <source>
        <dbReference type="EMBL" id="KAG0558152.1"/>
    </source>
</evidence>
<organism evidence="2 3">
    <name type="scientific">Ceratodon purpureus</name>
    <name type="common">Fire moss</name>
    <name type="synonym">Dicranum purpureum</name>
    <dbReference type="NCBI Taxonomy" id="3225"/>
    <lineage>
        <taxon>Eukaryota</taxon>
        <taxon>Viridiplantae</taxon>
        <taxon>Streptophyta</taxon>
        <taxon>Embryophyta</taxon>
        <taxon>Bryophyta</taxon>
        <taxon>Bryophytina</taxon>
        <taxon>Bryopsida</taxon>
        <taxon>Dicranidae</taxon>
        <taxon>Pseudoditrichales</taxon>
        <taxon>Ditrichaceae</taxon>
        <taxon>Ceratodon</taxon>
    </lineage>
</organism>